<feature type="domain" description="2Fe-2S ferredoxin-type" evidence="5">
    <location>
        <begin position="11"/>
        <end position="103"/>
    </location>
</feature>
<dbReference type="PANTHER" id="PTHR47354:SF5">
    <property type="entry name" value="PROTEIN RFBI"/>
    <property type="match status" value="1"/>
</dbReference>
<dbReference type="Proteomes" id="UP000694300">
    <property type="component" value="Unassembled WGS sequence"/>
</dbReference>
<evidence type="ECO:0000256" key="1">
    <source>
        <dbReference type="ARBA" id="ARBA00001974"/>
    </source>
</evidence>
<keyword evidence="2" id="KW-0408">Iron</keyword>
<evidence type="ECO:0000313" key="8">
    <source>
        <dbReference type="Proteomes" id="UP000694300"/>
    </source>
</evidence>
<evidence type="ECO:0000259" key="6">
    <source>
        <dbReference type="PROSITE" id="PS51384"/>
    </source>
</evidence>
<evidence type="ECO:0000259" key="5">
    <source>
        <dbReference type="PROSITE" id="PS51085"/>
    </source>
</evidence>
<dbReference type="PROSITE" id="PS51085">
    <property type="entry name" value="2FE2S_FER_2"/>
    <property type="match status" value="1"/>
</dbReference>
<protein>
    <submittedName>
        <fullName evidence="7">2Fe-2S iron-sulfur cluster binding domain-containing protein</fullName>
    </submittedName>
</protein>
<keyword evidence="8" id="KW-1185">Reference proteome</keyword>
<keyword evidence="2" id="KW-0001">2Fe-2S</keyword>
<feature type="domain" description="FAD-binding FR-type" evidence="6">
    <location>
        <begin position="108"/>
        <end position="209"/>
    </location>
</feature>
<dbReference type="RefSeq" id="WP_218588686.1">
    <property type="nucleotide sequence ID" value="NZ_JADQDE010000003.1"/>
</dbReference>
<dbReference type="InterPro" id="IPR006058">
    <property type="entry name" value="2Fe2S_fd_BS"/>
</dbReference>
<dbReference type="InterPro" id="IPR008333">
    <property type="entry name" value="Cbr1-like_FAD-bd_dom"/>
</dbReference>
<dbReference type="InterPro" id="IPR001433">
    <property type="entry name" value="OxRdtase_FAD/NAD-bd"/>
</dbReference>
<dbReference type="PROSITE" id="PS51384">
    <property type="entry name" value="FAD_FR"/>
    <property type="match status" value="1"/>
</dbReference>
<evidence type="ECO:0000256" key="3">
    <source>
        <dbReference type="ARBA" id="ARBA00023014"/>
    </source>
</evidence>
<feature type="region of interest" description="Disordered" evidence="4">
    <location>
        <begin position="1"/>
        <end position="20"/>
    </location>
</feature>
<evidence type="ECO:0000313" key="7">
    <source>
        <dbReference type="EMBL" id="MBW0126413.1"/>
    </source>
</evidence>
<dbReference type="InterPro" id="IPR001041">
    <property type="entry name" value="2Fe-2S_ferredoxin-type"/>
</dbReference>
<dbReference type="Pfam" id="PF00970">
    <property type="entry name" value="FAD_binding_6"/>
    <property type="match status" value="1"/>
</dbReference>
<sequence>MGFFTRDRTPPSVTIRPSGRSFPATGKDSILNEALAAGIPFPHSCTVGTCGTCKSRLISGKVREITDAAIALSSEELKDRFILPCQSLARGAVELDVADLADMPDHPLVRTHGEMVGRRELTHDILEVVVRVDEPFEYSAGQYAEVTVDGVSGPRSYSFATGGADRPKDEFTFFVRRTPGGEFTEWLFADDRTGTRLGVVGPFGNLWLRPSTAPVLCVAGGSGLAPIKSILEAARDDDVRREFVFVFGARTTRDLYCLEESEALADAWGASYTFLPALSEEAPDSGWSGARGMVTDVLAGLPAELLTSCDAYVCGPPVMVDAVEEQLRALRPEGGFFHADRFLDKKTQRQG</sequence>
<evidence type="ECO:0000256" key="2">
    <source>
        <dbReference type="ARBA" id="ARBA00022714"/>
    </source>
</evidence>
<evidence type="ECO:0000256" key="4">
    <source>
        <dbReference type="SAM" id="MobiDB-lite"/>
    </source>
</evidence>
<keyword evidence="2" id="KW-0479">Metal-binding</keyword>
<reference evidence="7 8" key="1">
    <citation type="submission" date="2020-11" db="EMBL/GenBank/DDBJ databases">
        <title>Pseudonocardia abyssalis sp. nov. and Pseudonocardia oceani sp. nov., description and phylogenomic analysis of two novel actinomycetes isolated from the deep Southern Ocean.</title>
        <authorList>
            <person name="Parra J."/>
        </authorList>
    </citation>
    <scope>NUCLEOTIDE SEQUENCE [LARGE SCALE GENOMIC DNA]</scope>
    <source>
        <strain evidence="8">KRD185</strain>
    </source>
</reference>
<dbReference type="Pfam" id="PF00175">
    <property type="entry name" value="NAD_binding_1"/>
    <property type="match status" value="1"/>
</dbReference>
<dbReference type="CDD" id="cd00207">
    <property type="entry name" value="fer2"/>
    <property type="match status" value="1"/>
</dbReference>
<dbReference type="EMBL" id="JADQDF010000001">
    <property type="protein sequence ID" value="MBW0126413.1"/>
    <property type="molecule type" value="Genomic_DNA"/>
</dbReference>
<name>A0ABS6U2F2_9PSEU</name>
<comment type="caution">
    <text evidence="7">The sequence shown here is derived from an EMBL/GenBank/DDBJ whole genome shotgun (WGS) entry which is preliminary data.</text>
</comment>
<dbReference type="InterPro" id="IPR017927">
    <property type="entry name" value="FAD-bd_FR_type"/>
</dbReference>
<accession>A0ABS6U2F2</accession>
<comment type="cofactor">
    <cofactor evidence="1">
        <name>FAD</name>
        <dbReference type="ChEBI" id="CHEBI:57692"/>
    </cofactor>
</comment>
<proteinExistence type="predicted"/>
<dbReference type="PROSITE" id="PS00197">
    <property type="entry name" value="2FE2S_FER_1"/>
    <property type="match status" value="1"/>
</dbReference>
<dbReference type="InterPro" id="IPR050415">
    <property type="entry name" value="MRET"/>
</dbReference>
<gene>
    <name evidence="7" type="ORF">I4I82_01710</name>
</gene>
<dbReference type="Pfam" id="PF00111">
    <property type="entry name" value="Fer2"/>
    <property type="match status" value="1"/>
</dbReference>
<dbReference type="PANTHER" id="PTHR47354">
    <property type="entry name" value="NADH OXIDOREDUCTASE HCR"/>
    <property type="match status" value="1"/>
</dbReference>
<organism evidence="7 8">
    <name type="scientific">Pseudonocardia oceani</name>
    <dbReference type="NCBI Taxonomy" id="2792013"/>
    <lineage>
        <taxon>Bacteria</taxon>
        <taxon>Bacillati</taxon>
        <taxon>Actinomycetota</taxon>
        <taxon>Actinomycetes</taxon>
        <taxon>Pseudonocardiales</taxon>
        <taxon>Pseudonocardiaceae</taxon>
        <taxon>Pseudonocardia</taxon>
    </lineage>
</organism>
<keyword evidence="3" id="KW-0411">Iron-sulfur</keyword>